<dbReference type="AlphaFoldDB" id="A0AAW0EJN0"/>
<reference evidence="1 2" key="1">
    <citation type="journal article" date="2021" name="MBio">
        <title>A New Model Trypanosomatid, Novymonas esmeraldas: Genomic Perception of Its 'Candidatus Pandoraea novymonadis' Endosymbiont.</title>
        <authorList>
            <person name="Zakharova A."/>
            <person name="Saura A."/>
            <person name="Butenko A."/>
            <person name="Podesvova L."/>
            <person name="Warmusova S."/>
            <person name="Kostygov A.Y."/>
            <person name="Nenarokova A."/>
            <person name="Lukes J."/>
            <person name="Opperdoes F.R."/>
            <person name="Yurchenko V."/>
        </authorList>
    </citation>
    <scope>NUCLEOTIDE SEQUENCE [LARGE SCALE GENOMIC DNA]</scope>
    <source>
        <strain evidence="1 2">E262AT.01</strain>
    </source>
</reference>
<evidence type="ECO:0000313" key="2">
    <source>
        <dbReference type="Proteomes" id="UP001430356"/>
    </source>
</evidence>
<gene>
    <name evidence="1" type="ORF">NESM_000352700</name>
</gene>
<accession>A0AAW0EJN0</accession>
<evidence type="ECO:0000313" key="1">
    <source>
        <dbReference type="EMBL" id="KAK7194368.1"/>
    </source>
</evidence>
<organism evidence="1 2">
    <name type="scientific">Novymonas esmeraldas</name>
    <dbReference type="NCBI Taxonomy" id="1808958"/>
    <lineage>
        <taxon>Eukaryota</taxon>
        <taxon>Discoba</taxon>
        <taxon>Euglenozoa</taxon>
        <taxon>Kinetoplastea</taxon>
        <taxon>Metakinetoplastina</taxon>
        <taxon>Trypanosomatida</taxon>
        <taxon>Trypanosomatidae</taxon>
        <taxon>Novymonas</taxon>
    </lineage>
</organism>
<comment type="caution">
    <text evidence="1">The sequence shown here is derived from an EMBL/GenBank/DDBJ whole genome shotgun (WGS) entry which is preliminary data.</text>
</comment>
<sequence length="222" mass="24070">MPPSVEARAASIGSAPMFAATPVVAPRASSTHDALQEILTNFVTDTMYDRPEDILQYMGAWARKRLLEEEGSAVAAARARKESRLSITPATGAAVSQAAVFAETTADADPVVDAEAANRLLRLAAHRQQQYRDVALGCRDHYLISLEDSDGDMFHLNALQRRMADTRQQEVSARADTAAVVAQLKAIEEGGGTSQDKASQQAALLAEYEQRWASEQPKKSRT</sequence>
<protein>
    <submittedName>
        <fullName evidence="1">Uncharacterized protein</fullName>
    </submittedName>
</protein>
<dbReference type="Proteomes" id="UP001430356">
    <property type="component" value="Unassembled WGS sequence"/>
</dbReference>
<keyword evidence="2" id="KW-1185">Reference proteome</keyword>
<dbReference type="EMBL" id="JAECZO010000035">
    <property type="protein sequence ID" value="KAK7194368.1"/>
    <property type="molecule type" value="Genomic_DNA"/>
</dbReference>
<proteinExistence type="predicted"/>
<name>A0AAW0EJN0_9TRYP</name>